<evidence type="ECO:0000313" key="2">
    <source>
        <dbReference type="Proteomes" id="UP000523447"/>
    </source>
</evidence>
<protein>
    <submittedName>
        <fullName evidence="1">Uncharacterized protein</fullName>
    </submittedName>
</protein>
<dbReference type="AlphaFoldDB" id="A0A7X6M5S7"/>
<name>A0A7X6M5S7_9NOCA</name>
<sequence length="89" mass="10015">MLLSDREYWREHGSSSEGLHNYPVVCRWDGPCNRRYFAKLDAEAVERAKHGTHAGENDATRAPVDLDALQDQMRSAPDPTECGGQTALW</sequence>
<keyword evidence="2" id="KW-1185">Reference proteome</keyword>
<dbReference type="EMBL" id="JAAXPE010000070">
    <property type="protein sequence ID" value="NKY89875.1"/>
    <property type="molecule type" value="Genomic_DNA"/>
</dbReference>
<organism evidence="1 2">
    <name type="scientific">Nocardia veterana</name>
    <dbReference type="NCBI Taxonomy" id="132249"/>
    <lineage>
        <taxon>Bacteria</taxon>
        <taxon>Bacillati</taxon>
        <taxon>Actinomycetota</taxon>
        <taxon>Actinomycetes</taxon>
        <taxon>Mycobacteriales</taxon>
        <taxon>Nocardiaceae</taxon>
        <taxon>Nocardia</taxon>
    </lineage>
</organism>
<comment type="caution">
    <text evidence="1">The sequence shown here is derived from an EMBL/GenBank/DDBJ whole genome shotgun (WGS) entry which is preliminary data.</text>
</comment>
<evidence type="ECO:0000313" key="1">
    <source>
        <dbReference type="EMBL" id="NKY89875.1"/>
    </source>
</evidence>
<dbReference type="Proteomes" id="UP000523447">
    <property type="component" value="Unassembled WGS sequence"/>
</dbReference>
<reference evidence="1 2" key="1">
    <citation type="submission" date="2020-04" db="EMBL/GenBank/DDBJ databases">
        <title>MicrobeNet Type strains.</title>
        <authorList>
            <person name="Nicholson A.C."/>
        </authorList>
    </citation>
    <scope>NUCLEOTIDE SEQUENCE [LARGE SCALE GENOMIC DNA]</scope>
    <source>
        <strain evidence="1 2">DSM 44445</strain>
    </source>
</reference>
<gene>
    <name evidence="1" type="ORF">HGA07_30365</name>
</gene>
<proteinExistence type="predicted"/>
<accession>A0A7X6M5S7</accession>
<dbReference type="RefSeq" id="WP_040723216.1">
    <property type="nucleotide sequence ID" value="NZ_CAWPHS010000068.1"/>
</dbReference>